<dbReference type="PANTHER" id="PTHR37526:SF1">
    <property type="entry name" value="PROTEIN TUSB"/>
    <property type="match status" value="1"/>
</dbReference>
<gene>
    <name evidence="1" type="primary">tusB</name>
    <name evidence="1" type="ORF">GCM10009092_06760</name>
</gene>
<protein>
    <submittedName>
        <fullName evidence="1">Sulfurtransferase complex subunit TusB</fullName>
    </submittedName>
</protein>
<dbReference type="PANTHER" id="PTHR37526">
    <property type="entry name" value="PROTEIN TUSB"/>
    <property type="match status" value="1"/>
</dbReference>
<dbReference type="InterPro" id="IPR007215">
    <property type="entry name" value="Sulphur_relay_TusB/DsrH"/>
</dbReference>
<dbReference type="Gene3D" id="3.40.1260.10">
    <property type="entry name" value="DsrEFH-like"/>
    <property type="match status" value="1"/>
</dbReference>
<comment type="caution">
    <text evidence="1">The sequence shown here is derived from an EMBL/GenBank/DDBJ whole genome shotgun (WGS) entry which is preliminary data.</text>
</comment>
<evidence type="ECO:0000313" key="1">
    <source>
        <dbReference type="EMBL" id="GAA0344931.1"/>
    </source>
</evidence>
<dbReference type="InterPro" id="IPR027396">
    <property type="entry name" value="DsrEFH-like"/>
</dbReference>
<proteinExistence type="predicted"/>
<dbReference type="NCBIfam" id="TIGR03011">
    <property type="entry name" value="sulf_tusB_dsrH"/>
    <property type="match status" value="1"/>
</dbReference>
<dbReference type="RefSeq" id="WP_343841755.1">
    <property type="nucleotide sequence ID" value="NZ_BAAAEI010000006.1"/>
</dbReference>
<organism evidence="1 2">
    <name type="scientific">Bowmanella denitrificans</name>
    <dbReference type="NCBI Taxonomy" id="366582"/>
    <lineage>
        <taxon>Bacteria</taxon>
        <taxon>Pseudomonadati</taxon>
        <taxon>Pseudomonadota</taxon>
        <taxon>Gammaproteobacteria</taxon>
        <taxon>Alteromonadales</taxon>
        <taxon>Alteromonadaceae</taxon>
        <taxon>Bowmanella</taxon>
    </lineage>
</organism>
<accession>A0ABP3GIR7</accession>
<name>A0ABP3GIR7_9ALTE</name>
<keyword evidence="2" id="KW-1185">Reference proteome</keyword>
<dbReference type="Proteomes" id="UP001501757">
    <property type="component" value="Unassembled WGS sequence"/>
</dbReference>
<sequence length="96" mass="10983">MILHLLRSSPFTTLDIGQSLALMDQDDGLLLMQDAVYAIQGQGQSWFEQLQQRQGIYILKEDMQARGLSHCPGFIEQVDYSKFVTLTLTFDQVVTW</sequence>
<dbReference type="Pfam" id="PF04077">
    <property type="entry name" value="DsrH"/>
    <property type="match status" value="1"/>
</dbReference>
<reference evidence="2" key="1">
    <citation type="journal article" date="2019" name="Int. J. Syst. Evol. Microbiol.">
        <title>The Global Catalogue of Microorganisms (GCM) 10K type strain sequencing project: providing services to taxonomists for standard genome sequencing and annotation.</title>
        <authorList>
            <consortium name="The Broad Institute Genomics Platform"/>
            <consortium name="The Broad Institute Genome Sequencing Center for Infectious Disease"/>
            <person name="Wu L."/>
            <person name="Ma J."/>
        </authorList>
    </citation>
    <scope>NUCLEOTIDE SEQUENCE [LARGE SCALE GENOMIC DNA]</scope>
    <source>
        <strain evidence="2">JCM 13378</strain>
    </source>
</reference>
<dbReference type="SUPFAM" id="SSF75169">
    <property type="entry name" value="DsrEFH-like"/>
    <property type="match status" value="1"/>
</dbReference>
<evidence type="ECO:0000313" key="2">
    <source>
        <dbReference type="Proteomes" id="UP001501757"/>
    </source>
</evidence>
<dbReference type="EMBL" id="BAAAEI010000006">
    <property type="protein sequence ID" value="GAA0344931.1"/>
    <property type="molecule type" value="Genomic_DNA"/>
</dbReference>